<dbReference type="InterPro" id="IPR001356">
    <property type="entry name" value="HD"/>
</dbReference>
<dbReference type="PANTHER" id="PTHR45882:SF3">
    <property type="entry name" value="PITUITARY HOMEOBOX HOMOLOG PTX1"/>
    <property type="match status" value="1"/>
</dbReference>
<dbReference type="GO" id="GO:0009653">
    <property type="term" value="P:anatomical structure morphogenesis"/>
    <property type="evidence" value="ECO:0007669"/>
    <property type="project" value="TreeGrafter"/>
</dbReference>
<dbReference type="Gene3D" id="1.10.10.60">
    <property type="entry name" value="Homeodomain-like"/>
    <property type="match status" value="1"/>
</dbReference>
<comment type="subcellular location">
    <subcellularLocation>
        <location evidence="1">Nucleus</location>
    </subcellularLocation>
</comment>
<dbReference type="PANTHER" id="PTHR45882">
    <property type="entry name" value="PITUITARY HOMEOBOX HOMOLOG PTX1"/>
    <property type="match status" value="1"/>
</dbReference>
<evidence type="ECO:0000256" key="2">
    <source>
        <dbReference type="ARBA" id="ARBA00022473"/>
    </source>
</evidence>
<keyword evidence="3" id="KW-0371">Homeobox</keyword>
<accession>A0AAV4VQS4</accession>
<organism evidence="3 4">
    <name type="scientific">Caerostris extrusa</name>
    <name type="common">Bark spider</name>
    <name type="synonym">Caerostris bankana</name>
    <dbReference type="NCBI Taxonomy" id="172846"/>
    <lineage>
        <taxon>Eukaryota</taxon>
        <taxon>Metazoa</taxon>
        <taxon>Ecdysozoa</taxon>
        <taxon>Arthropoda</taxon>
        <taxon>Chelicerata</taxon>
        <taxon>Arachnida</taxon>
        <taxon>Araneae</taxon>
        <taxon>Araneomorphae</taxon>
        <taxon>Entelegynae</taxon>
        <taxon>Araneoidea</taxon>
        <taxon>Araneidae</taxon>
        <taxon>Caerostris</taxon>
    </lineage>
</organism>
<dbReference type="CDD" id="cd00086">
    <property type="entry name" value="homeodomain"/>
    <property type="match status" value="1"/>
</dbReference>
<dbReference type="GO" id="GO:0000981">
    <property type="term" value="F:DNA-binding transcription factor activity, RNA polymerase II-specific"/>
    <property type="evidence" value="ECO:0007669"/>
    <property type="project" value="TreeGrafter"/>
</dbReference>
<evidence type="ECO:0000256" key="1">
    <source>
        <dbReference type="ARBA" id="ARBA00004123"/>
    </source>
</evidence>
<sequence>MGIEIPWLPVLDKRIQKAILIPTFLFLQNTFKFPLADLWRQKVDSLTSPPDTSTVQCFSFTTSLSTPNPVLIHLLSFLGHPAPHRWRSLVWFKNRRAKWRKRERNAAAELKNGFGSQFNGLMQPFDDGLYPGYSSGYNWAAKVPSPLGGKSFPWPTLNSVNPLGQCFNPSTPPVSMATSATAPCPYATPTPPYVYRENSVLP</sequence>
<dbReference type="GO" id="GO:0005634">
    <property type="term" value="C:nucleus"/>
    <property type="evidence" value="ECO:0007669"/>
    <property type="project" value="UniProtKB-SubCell"/>
</dbReference>
<dbReference type="GO" id="GO:0000978">
    <property type="term" value="F:RNA polymerase II cis-regulatory region sequence-specific DNA binding"/>
    <property type="evidence" value="ECO:0007669"/>
    <property type="project" value="TreeGrafter"/>
</dbReference>
<gene>
    <name evidence="3" type="primary">Ptx</name>
    <name evidence="3" type="ORF">CEXT_35131</name>
</gene>
<protein>
    <submittedName>
        <fullName evidence="3">Pituitary homeobox x</fullName>
    </submittedName>
</protein>
<dbReference type="AlphaFoldDB" id="A0AAV4VQS4"/>
<comment type="caution">
    <text evidence="3">The sequence shown here is derived from an EMBL/GenBank/DDBJ whole genome shotgun (WGS) entry which is preliminary data.</text>
</comment>
<keyword evidence="2" id="KW-0217">Developmental protein</keyword>
<evidence type="ECO:0000313" key="4">
    <source>
        <dbReference type="Proteomes" id="UP001054945"/>
    </source>
</evidence>
<keyword evidence="3" id="KW-0238">DNA-binding</keyword>
<keyword evidence="4" id="KW-1185">Reference proteome</keyword>
<proteinExistence type="predicted"/>
<dbReference type="EMBL" id="BPLR01014971">
    <property type="protein sequence ID" value="GIY72612.1"/>
    <property type="molecule type" value="Genomic_DNA"/>
</dbReference>
<name>A0AAV4VQS4_CAEEX</name>
<dbReference type="Proteomes" id="UP001054945">
    <property type="component" value="Unassembled WGS sequence"/>
</dbReference>
<reference evidence="3 4" key="1">
    <citation type="submission" date="2021-06" db="EMBL/GenBank/DDBJ databases">
        <title>Caerostris extrusa draft genome.</title>
        <authorList>
            <person name="Kono N."/>
            <person name="Arakawa K."/>
        </authorList>
    </citation>
    <scope>NUCLEOTIDE SEQUENCE [LARGE SCALE GENOMIC DNA]</scope>
</reference>
<evidence type="ECO:0000313" key="3">
    <source>
        <dbReference type="EMBL" id="GIY72612.1"/>
    </source>
</evidence>